<sequence length="282" mass="30661">MRVKRGVAAALLAAGLAACAAAPAEKPAGPPPGRIVDTASGRELSPDALLARLGAAEMLLVGEKHDNRQHHQIEVWLARRLAVARPQGSVLLEMLTPSQQPKVDEVKAWLQGDPSVRPSRVRELVAWQSGWPWALYGELAMTLLRAPYPLLAANLDREQMRAYYASRERPQGRASRDPRASSRLEEVIRGEHGGKMDEGMMASMLAAQQQRDRRMAERLLAAPKPAMLIAGAYHALRDVGVPLHLADLAPGRAATVLALAEEGVELGREQADYVWHTAKAGE</sequence>
<gene>
    <name evidence="3" type="ORF">ABI908_18235</name>
</gene>
<dbReference type="Gene3D" id="1.10.8.760">
    <property type="entry name" value="Haem-binding uptake, Tiki superfamily, ChaN, domain 2"/>
    <property type="match status" value="1"/>
</dbReference>
<dbReference type="PIRSF" id="PIRSF020419">
    <property type="entry name" value="Fe_uptake_reg_CjrA_prd"/>
    <property type="match status" value="1"/>
</dbReference>
<evidence type="ECO:0000313" key="3">
    <source>
        <dbReference type="EMBL" id="MEO9386039.1"/>
    </source>
</evidence>
<keyword evidence="4" id="KW-1185">Reference proteome</keyword>
<dbReference type="CDD" id="cd14727">
    <property type="entry name" value="ChanN-like"/>
    <property type="match status" value="1"/>
</dbReference>
<evidence type="ECO:0000256" key="1">
    <source>
        <dbReference type="SAM" id="SignalP"/>
    </source>
</evidence>
<dbReference type="InterPro" id="IPR016773">
    <property type="entry name" value="Fe3_uptake_reg_CjrA_prd"/>
</dbReference>
<dbReference type="Pfam" id="PF04187">
    <property type="entry name" value="Cofac_haem_bdg"/>
    <property type="match status" value="1"/>
</dbReference>
<proteinExistence type="predicted"/>
<dbReference type="EMBL" id="JBDXMI010000001">
    <property type="protein sequence ID" value="MEO9386039.1"/>
    <property type="molecule type" value="Genomic_DNA"/>
</dbReference>
<organism evidence="3 4">
    <name type="scientific">Chromobacterium phragmitis</name>
    <dbReference type="NCBI Taxonomy" id="2202141"/>
    <lineage>
        <taxon>Bacteria</taxon>
        <taxon>Pseudomonadati</taxon>
        <taxon>Pseudomonadota</taxon>
        <taxon>Betaproteobacteria</taxon>
        <taxon>Neisseriales</taxon>
        <taxon>Chromobacteriaceae</taxon>
        <taxon>Chromobacterium</taxon>
    </lineage>
</organism>
<dbReference type="SUPFAM" id="SSF159501">
    <property type="entry name" value="EreA/ChaN-like"/>
    <property type="match status" value="1"/>
</dbReference>
<keyword evidence="3" id="KW-0449">Lipoprotein</keyword>
<protein>
    <submittedName>
        <fullName evidence="3">ChaN family lipoprotein</fullName>
    </submittedName>
</protein>
<feature type="chain" id="PRO_5045413784" evidence="1">
    <location>
        <begin position="21"/>
        <end position="282"/>
    </location>
</feature>
<comment type="caution">
    <text evidence="3">The sequence shown here is derived from an EMBL/GenBank/DDBJ whole genome shotgun (WGS) entry which is preliminary data.</text>
</comment>
<dbReference type="InterPro" id="IPR007314">
    <property type="entry name" value="Cofac_haem-bd_dom"/>
</dbReference>
<accession>A0ABV0IXN2</accession>
<dbReference type="Proteomes" id="UP001462502">
    <property type="component" value="Unassembled WGS sequence"/>
</dbReference>
<dbReference type="PROSITE" id="PS51257">
    <property type="entry name" value="PROKAR_LIPOPROTEIN"/>
    <property type="match status" value="1"/>
</dbReference>
<evidence type="ECO:0000259" key="2">
    <source>
        <dbReference type="Pfam" id="PF04187"/>
    </source>
</evidence>
<name>A0ABV0IXN2_9NEIS</name>
<feature type="signal peptide" evidence="1">
    <location>
        <begin position="1"/>
        <end position="20"/>
    </location>
</feature>
<keyword evidence="1" id="KW-0732">Signal</keyword>
<evidence type="ECO:0000313" key="4">
    <source>
        <dbReference type="Proteomes" id="UP001462502"/>
    </source>
</evidence>
<reference evidence="3 4" key="1">
    <citation type="submission" date="2024-05" db="EMBL/GenBank/DDBJ databases">
        <authorList>
            <person name="De Oliveira J.P."/>
            <person name="Noriler S.A."/>
            <person name="De Oliveira A.G."/>
            <person name="Sipoli D.S."/>
        </authorList>
    </citation>
    <scope>NUCLEOTIDE SEQUENCE [LARGE SCALE GENOMIC DNA]</scope>
    <source>
        <strain evidence="3 4">LABIM192</strain>
    </source>
</reference>
<dbReference type="Gene3D" id="3.40.50.11550">
    <property type="match status" value="1"/>
</dbReference>
<dbReference type="RefSeq" id="WP_347950017.1">
    <property type="nucleotide sequence ID" value="NZ_JBDXMI010000001.1"/>
</dbReference>
<feature type="domain" description="Haem-binding uptake Tiki superfamily ChaN" evidence="2">
    <location>
        <begin position="49"/>
        <end position="245"/>
    </location>
</feature>